<sequence length="1208" mass="132503">MADLEFGFFTKGIRSLRYALVAVLFVLASTYICVTPSVTRADEPGWKMVTAEPVSPQEARQILENNRSAPDTLMSRAETDEMSTMGAGVAASATEATPEIQELARALQHDPKLIYDYVRNNIDYVPTYGLVNGATATLLAGRGNDWDQTSLFIALMRASGYTANYVQGDVEYPFFYIANWLGVDSNINIVEFMLASGGIPVTIDYFGYGHVTITRVWAEASINGQDYVFDPAFKQYDYQAGISNLAGAMGYGQANLLASAGGTFDSNSVKNMSETNIRTQLQTYSANLVNHIRSNYPNAELGEIIGGRKIRYEEMAGYYTSPPYALTISNQSYLTEQQLDDNCLKITIDHKGINQIFRSWEIADKRITIFYTGSSHAPQLKVDGTLIATGSATTAGNIYPLNVTVNHPYPGNGGTYCDQSGTFNLKSGSSYNISCDFNTVSEKLINVRNTVLTENRNSGQAEQSDAVLGEALNIMGLTWLHEWALSDKVASELADATSIRHHSIGVTAQESGYYIDVKISVSSPISDHGDSAGGLVLFRSITALGSAFEHGMLEQMQGIDKPGASTIKLLQLSNMNGKKLFYGDFINWTSVKSLLKNYTTAKLTELQNLVNAGHQLYLPEDANIVLESWKGLGYIDLYNYGESNSIGMIIEGKYNGGYGAYQVPVDIPTVNFQAENFLRDDSIQANIRTPASLEPVNLATGAYMSDNNDLAMGGAAPRGLNFARSYNSSSNYQNRTMGYGCAHNYDIYLETHSHGDPVLGVRRAVDAASAIVGLFVVLDIMKDHNDLQGWLSTCLVSKWTIDQVIDNSVSVHLGSKVMEYIKLTDGTYNAPPGVTTELIKTGSTFSLKERFGTTLDFDSSNRISQWKDADGNTMSFSYGGDGLSSVEDSFGRILSLSYAGGLIATVSDSAGRMVSYGYDANDNLTTCTDPEGKVWHYGYDDKHRMTSLTNPLDITTATNTYNSLGRVDTQTVHRKIGGNITNVTYNFYFSGFRNIEEDPDGNQTVYFFDDKGRTIGVQDALGNRGSMSYDGQDHVIVSTDPRGNSTTFTYDGDNNLIKTVGPRTGTEYDTEYDYDGLFRKTDTHFSLNGTRQSHLSHVDYDAKHHPTGSTIYPEAGKQITANAAYYSNGLLKNSIDGMDVLTTMDYDTYGNPETTQTASEPLVHYSYNRVGRMLELTDQAGAKTRFSYDDRGLITTKTDPLGKTTNYT</sequence>
<feature type="domain" description="DUF6531" evidence="2">
    <location>
        <begin position="694"/>
        <end position="753"/>
    </location>
</feature>
<dbReference type="PANTHER" id="PTHR32305">
    <property type="match status" value="1"/>
</dbReference>
<evidence type="ECO:0000313" key="3">
    <source>
        <dbReference type="EMBL" id="SPD72325.1"/>
    </source>
</evidence>
<dbReference type="InterPro" id="IPR002931">
    <property type="entry name" value="Transglutaminase-like"/>
</dbReference>
<dbReference type="NCBIfam" id="TIGR01643">
    <property type="entry name" value="YD_repeat_2x"/>
    <property type="match status" value="3"/>
</dbReference>
<proteinExistence type="predicted"/>
<dbReference type="Pfam" id="PF20148">
    <property type="entry name" value="DUF6531"/>
    <property type="match status" value="1"/>
</dbReference>
<gene>
    <name evidence="3" type="ORF">PITCH_A1290002</name>
</gene>
<dbReference type="Gene3D" id="2.180.10.10">
    <property type="entry name" value="RHS repeat-associated core"/>
    <property type="match status" value="2"/>
</dbReference>
<reference evidence="3" key="1">
    <citation type="submission" date="2018-01" db="EMBL/GenBank/DDBJ databases">
        <authorList>
            <person name="Regsiter A."/>
            <person name="William W."/>
        </authorList>
    </citation>
    <scope>NUCLEOTIDE SEQUENCE</scope>
    <source>
        <strain evidence="3">TRIP AH-1</strain>
    </source>
</reference>
<dbReference type="PANTHER" id="PTHR32305:SF15">
    <property type="entry name" value="PROTEIN RHSA-RELATED"/>
    <property type="match status" value="1"/>
</dbReference>
<dbReference type="SUPFAM" id="SSF54001">
    <property type="entry name" value="Cysteine proteinases"/>
    <property type="match status" value="1"/>
</dbReference>
<dbReference type="AlphaFoldDB" id="A0A445MSA1"/>
<evidence type="ECO:0000259" key="2">
    <source>
        <dbReference type="Pfam" id="PF20148"/>
    </source>
</evidence>
<dbReference type="InterPro" id="IPR031325">
    <property type="entry name" value="RHS_repeat"/>
</dbReference>
<dbReference type="InterPro" id="IPR050708">
    <property type="entry name" value="T6SS_VgrG/RHS"/>
</dbReference>
<protein>
    <submittedName>
        <fullName evidence="3">Uncharacterized protein</fullName>
    </submittedName>
</protein>
<dbReference type="EMBL" id="OJIN01000034">
    <property type="protein sequence ID" value="SPD72325.1"/>
    <property type="molecule type" value="Genomic_DNA"/>
</dbReference>
<dbReference type="InterPro" id="IPR006530">
    <property type="entry name" value="YD"/>
</dbReference>
<dbReference type="Pfam" id="PF01841">
    <property type="entry name" value="Transglut_core"/>
    <property type="match status" value="1"/>
</dbReference>
<dbReference type="InterPro" id="IPR045351">
    <property type="entry name" value="DUF6531"/>
</dbReference>
<accession>A0A445MSA1</accession>
<dbReference type="Gene3D" id="3.10.620.30">
    <property type="match status" value="1"/>
</dbReference>
<dbReference type="Pfam" id="PF05593">
    <property type="entry name" value="RHS_repeat"/>
    <property type="match status" value="3"/>
</dbReference>
<name>A0A445MSA1_9BACT</name>
<dbReference type="InterPro" id="IPR038765">
    <property type="entry name" value="Papain-like_cys_pep_sf"/>
</dbReference>
<evidence type="ECO:0000259" key="1">
    <source>
        <dbReference type="Pfam" id="PF01841"/>
    </source>
</evidence>
<feature type="domain" description="Transglutaminase-like" evidence="1">
    <location>
        <begin position="111"/>
        <end position="221"/>
    </location>
</feature>
<organism evidence="3">
    <name type="scientific">uncultured Desulfobacterium sp</name>
    <dbReference type="NCBI Taxonomy" id="201089"/>
    <lineage>
        <taxon>Bacteria</taxon>
        <taxon>Pseudomonadati</taxon>
        <taxon>Thermodesulfobacteriota</taxon>
        <taxon>Desulfobacteria</taxon>
        <taxon>Desulfobacterales</taxon>
        <taxon>Desulfobacteriaceae</taxon>
        <taxon>Desulfobacterium</taxon>
        <taxon>environmental samples</taxon>
    </lineage>
</organism>